<proteinExistence type="predicted"/>
<reference evidence="3 4" key="1">
    <citation type="journal article" date="2020" name="Int. J. Syst. Evol. Microbiol.">
        <title>Novel acetic acid bacteria from cider fermentations: Acetobacter conturbans sp. nov. and Acetobacter fallax sp. nov.</title>
        <authorList>
            <person name="Sombolestani A.S."/>
            <person name="Cleenwerck I."/>
            <person name="Cnockaert M."/>
            <person name="Borremans W."/>
            <person name="Wieme A.D."/>
            <person name="De Vuyst L."/>
            <person name="Vandamme P."/>
        </authorList>
    </citation>
    <scope>NUCLEOTIDE SEQUENCE [LARGE SCALE GENOMIC DNA]</scope>
    <source>
        <strain evidence="3 4">LMG 1637</strain>
    </source>
</reference>
<dbReference type="PANTHER" id="PTHR43685">
    <property type="entry name" value="GLYCOSYLTRANSFERASE"/>
    <property type="match status" value="1"/>
</dbReference>
<dbReference type="CDD" id="cd00761">
    <property type="entry name" value="Glyco_tranf_GTA_type"/>
    <property type="match status" value="1"/>
</dbReference>
<evidence type="ECO:0000313" key="3">
    <source>
        <dbReference type="EMBL" id="NHO33674.1"/>
    </source>
</evidence>
<sequence length="369" mass="41250">MPPPMISIIIANYNYGEFIREAIESVLWQDWPLKEIIVIDDGSTDDSRSKIMFFGDEILAVFTENHGQRCANNLGFSLSHGDIIVFLDADDILLPGFLSEIVAAWNGNVSKIQVLVQRANRNGLPAGNIMPKINGMLHPTQIHTWSQKFLEYPTPPGSGNAWSRKFLDQIFPLGDECDSSTDSTCIAMAPYFGDVVTIAIPLVLYRMHGSNDSNMTISDSVYSREVGRAIKRFESVQRACVIVNQTVPKIDILFRGSHLLQLRIASMRLTPSLHPLKNDSMGQALINALKIPFCPSFETFSFRIMITIWCLLTAFSPLRVARILIRKRFYSSSVVQKKNVWANKFKSVLNIIRPATIGNDHHAVPGSGP</sequence>
<protein>
    <submittedName>
        <fullName evidence="3">Glycosyltransferase</fullName>
    </submittedName>
</protein>
<dbReference type="RefSeq" id="WP_173578166.1">
    <property type="nucleotide sequence ID" value="NZ_WOSW01000035.1"/>
</dbReference>
<evidence type="ECO:0000259" key="2">
    <source>
        <dbReference type="Pfam" id="PF00535"/>
    </source>
</evidence>
<dbReference type="EMBL" id="WOSW01000035">
    <property type="protein sequence ID" value="NHO33674.1"/>
    <property type="molecule type" value="Genomic_DNA"/>
</dbReference>
<feature type="domain" description="Glycosyltransferase 2-like" evidence="2">
    <location>
        <begin position="7"/>
        <end position="170"/>
    </location>
</feature>
<evidence type="ECO:0000256" key="1">
    <source>
        <dbReference type="SAM" id="Phobius"/>
    </source>
</evidence>
<gene>
    <name evidence="3" type="ORF">GOB84_14150</name>
</gene>
<dbReference type="SUPFAM" id="SSF53448">
    <property type="entry name" value="Nucleotide-diphospho-sugar transferases"/>
    <property type="match status" value="1"/>
</dbReference>
<comment type="caution">
    <text evidence="3">The sequence shown here is derived from an EMBL/GenBank/DDBJ whole genome shotgun (WGS) entry which is preliminary data.</text>
</comment>
<dbReference type="InterPro" id="IPR029044">
    <property type="entry name" value="Nucleotide-diphossugar_trans"/>
</dbReference>
<evidence type="ECO:0000313" key="4">
    <source>
        <dbReference type="Proteomes" id="UP000615326"/>
    </source>
</evidence>
<dbReference type="PANTHER" id="PTHR43685:SF11">
    <property type="entry name" value="GLYCOSYLTRANSFERASE TAGX-RELATED"/>
    <property type="match status" value="1"/>
</dbReference>
<keyword evidence="1" id="KW-0812">Transmembrane</keyword>
<keyword evidence="4" id="KW-1185">Reference proteome</keyword>
<dbReference type="Pfam" id="PF00535">
    <property type="entry name" value="Glycos_transf_2"/>
    <property type="match status" value="1"/>
</dbReference>
<organism evidence="3 4">
    <name type="scientific">Acetobacter fallax</name>
    <dbReference type="NCBI Taxonomy" id="1737473"/>
    <lineage>
        <taxon>Bacteria</taxon>
        <taxon>Pseudomonadati</taxon>
        <taxon>Pseudomonadota</taxon>
        <taxon>Alphaproteobacteria</taxon>
        <taxon>Acetobacterales</taxon>
        <taxon>Acetobacteraceae</taxon>
        <taxon>Acetobacter</taxon>
    </lineage>
</organism>
<feature type="transmembrane region" description="Helical" evidence="1">
    <location>
        <begin position="300"/>
        <end position="318"/>
    </location>
</feature>
<name>A0ABX0KDW8_9PROT</name>
<dbReference type="Proteomes" id="UP000615326">
    <property type="component" value="Unassembled WGS sequence"/>
</dbReference>
<dbReference type="InterPro" id="IPR050834">
    <property type="entry name" value="Glycosyltransf_2"/>
</dbReference>
<keyword evidence="1" id="KW-0472">Membrane</keyword>
<dbReference type="InterPro" id="IPR001173">
    <property type="entry name" value="Glyco_trans_2-like"/>
</dbReference>
<accession>A0ABX0KDW8</accession>
<keyword evidence="1" id="KW-1133">Transmembrane helix</keyword>
<dbReference type="Gene3D" id="3.90.550.10">
    <property type="entry name" value="Spore Coat Polysaccharide Biosynthesis Protein SpsA, Chain A"/>
    <property type="match status" value="1"/>
</dbReference>